<dbReference type="InterPro" id="IPR015917">
    <property type="entry name" value="Pept_C14A"/>
</dbReference>
<keyword evidence="7" id="KW-0053">Apoptosis</keyword>
<evidence type="ECO:0000256" key="12">
    <source>
        <dbReference type="ARBA" id="ARBA00023145"/>
    </source>
</evidence>
<dbReference type="InterPro" id="IPR001309">
    <property type="entry name" value="Pept_C14_p20"/>
</dbReference>
<comment type="catalytic activity">
    <reaction evidence="14">
        <text>Strict requirement for Asp at position P1 and has a preferred cleavage sequence of (Leu/Asp/Val)-Glu-Thr-Asp-|-(Gly/Ser/Ala).</text>
        <dbReference type="EC" id="3.4.22.61"/>
    </reaction>
</comment>
<evidence type="ECO:0000256" key="5">
    <source>
        <dbReference type="ARBA" id="ARBA00022553"/>
    </source>
</evidence>
<dbReference type="InterPro" id="IPR011029">
    <property type="entry name" value="DEATH-like_dom_sf"/>
</dbReference>
<dbReference type="GO" id="GO:0030154">
    <property type="term" value="P:cell differentiation"/>
    <property type="evidence" value="ECO:0007669"/>
    <property type="project" value="UniProtKB-ARBA"/>
</dbReference>
<dbReference type="FunFam" id="1.10.533.10:FF:000017">
    <property type="entry name" value="caspase-8 isoform X1"/>
    <property type="match status" value="1"/>
</dbReference>
<evidence type="ECO:0000256" key="8">
    <source>
        <dbReference type="ARBA" id="ARBA00022737"/>
    </source>
</evidence>
<keyword evidence="11" id="KW-0007">Acetylation</keyword>
<dbReference type="GO" id="GO:0004197">
    <property type="term" value="F:cysteine-type endopeptidase activity"/>
    <property type="evidence" value="ECO:0007669"/>
    <property type="project" value="InterPro"/>
</dbReference>
<evidence type="ECO:0000259" key="19">
    <source>
        <dbReference type="PROSITE" id="PS50168"/>
    </source>
</evidence>
<evidence type="ECO:0000256" key="1">
    <source>
        <dbReference type="ARBA" id="ARBA00004123"/>
    </source>
</evidence>
<feature type="domain" description="DED" evidence="19">
    <location>
        <begin position="114"/>
        <end position="187"/>
    </location>
</feature>
<comment type="similarity">
    <text evidence="3 17">Belongs to the peptidase C14A family.</text>
</comment>
<keyword evidence="12" id="KW-0865">Zymogen</keyword>
<keyword evidence="10" id="KW-0788">Thiol protease</keyword>
<dbReference type="AlphaFoldDB" id="A0AAD4YAY4"/>
<feature type="domain" description="DED" evidence="19">
    <location>
        <begin position="358"/>
        <end position="435"/>
    </location>
</feature>
<keyword evidence="5" id="KW-0597">Phosphoprotein</keyword>
<keyword evidence="6" id="KW-0645">Protease</keyword>
<dbReference type="GO" id="GO:0060546">
    <property type="term" value="P:negative regulation of necroptotic process"/>
    <property type="evidence" value="ECO:0007669"/>
    <property type="project" value="UniProtKB-ARBA"/>
</dbReference>
<evidence type="ECO:0000259" key="21">
    <source>
        <dbReference type="PROSITE" id="PS50208"/>
    </source>
</evidence>
<evidence type="ECO:0000256" key="3">
    <source>
        <dbReference type="ARBA" id="ARBA00010134"/>
    </source>
</evidence>
<keyword evidence="9" id="KW-0378">Hydrolase</keyword>
<dbReference type="InterPro" id="IPR016129">
    <property type="entry name" value="Caspase_his_AS"/>
</dbReference>
<dbReference type="InterPro" id="IPR002138">
    <property type="entry name" value="Pept_C14_p10"/>
</dbReference>
<dbReference type="GO" id="GO:0043009">
    <property type="term" value="P:chordate embryonic development"/>
    <property type="evidence" value="ECO:0007669"/>
    <property type="project" value="UniProtKB-ARBA"/>
</dbReference>
<proteinExistence type="inferred from homology"/>
<dbReference type="GO" id="GO:0002682">
    <property type="term" value="P:regulation of immune system process"/>
    <property type="evidence" value="ECO:0007669"/>
    <property type="project" value="UniProtKB-ARBA"/>
</dbReference>
<evidence type="ECO:0000256" key="7">
    <source>
        <dbReference type="ARBA" id="ARBA00022703"/>
    </source>
</evidence>
<dbReference type="GO" id="GO:0032991">
    <property type="term" value="C:protein-containing complex"/>
    <property type="evidence" value="ECO:0007669"/>
    <property type="project" value="UniProtKB-ARBA"/>
</dbReference>
<name>A0AAD4YAY4_OVIAM</name>
<dbReference type="EMBL" id="JAKZEL010000004">
    <property type="protein sequence ID" value="KAI4544345.1"/>
    <property type="molecule type" value="Genomic_DNA"/>
</dbReference>
<evidence type="ECO:0000256" key="13">
    <source>
        <dbReference type="ARBA" id="ARBA00023242"/>
    </source>
</evidence>
<evidence type="ECO:0000313" key="22">
    <source>
        <dbReference type="EMBL" id="KAI4544345.1"/>
    </source>
</evidence>
<evidence type="ECO:0000256" key="11">
    <source>
        <dbReference type="ARBA" id="ARBA00022990"/>
    </source>
</evidence>
<protein>
    <recommendedName>
        <fullName evidence="16">Caspase-8</fullName>
        <ecNumber evidence="15">3.4.22.61</ecNumber>
    </recommendedName>
</protein>
<feature type="region of interest" description="Disordered" evidence="18">
    <location>
        <begin position="450"/>
        <end position="486"/>
    </location>
</feature>
<feature type="domain" description="Caspase family p10" evidence="20">
    <location>
        <begin position="656"/>
        <end position="743"/>
    </location>
</feature>
<dbReference type="EC" id="3.4.22.61" evidence="15"/>
<evidence type="ECO:0000256" key="2">
    <source>
        <dbReference type="ARBA" id="ARBA00004496"/>
    </source>
</evidence>
<dbReference type="PROSITE" id="PS50168">
    <property type="entry name" value="DED"/>
    <property type="match status" value="4"/>
</dbReference>
<feature type="domain" description="DED" evidence="19">
    <location>
        <begin position="260"/>
        <end position="338"/>
    </location>
</feature>
<dbReference type="InterPro" id="IPR033139">
    <property type="entry name" value="Caspase_cys_AS"/>
</dbReference>
<keyword evidence="23" id="KW-1185">Reference proteome</keyword>
<dbReference type="InterPro" id="IPR011600">
    <property type="entry name" value="Pept_C14_caspase"/>
</dbReference>
<dbReference type="GO" id="GO:0051604">
    <property type="term" value="P:protein maturation"/>
    <property type="evidence" value="ECO:0007669"/>
    <property type="project" value="UniProtKB-ARBA"/>
</dbReference>
<dbReference type="GO" id="GO:0005634">
    <property type="term" value="C:nucleus"/>
    <property type="evidence" value="ECO:0007669"/>
    <property type="project" value="UniProtKB-SubCell"/>
</dbReference>
<dbReference type="GO" id="GO:0005737">
    <property type="term" value="C:cytoplasm"/>
    <property type="evidence" value="ECO:0007669"/>
    <property type="project" value="UniProtKB-SubCell"/>
</dbReference>
<dbReference type="SMART" id="SM00031">
    <property type="entry name" value="DED"/>
    <property type="match status" value="4"/>
</dbReference>
<dbReference type="CDD" id="cd08333">
    <property type="entry name" value="DED_Caspase_8_r1"/>
    <property type="match status" value="1"/>
</dbReference>
<evidence type="ECO:0000256" key="14">
    <source>
        <dbReference type="ARBA" id="ARBA00051626"/>
    </source>
</evidence>
<keyword evidence="4" id="KW-0963">Cytoplasm</keyword>
<evidence type="ECO:0000256" key="18">
    <source>
        <dbReference type="SAM" id="MobiDB-lite"/>
    </source>
</evidence>
<dbReference type="GO" id="GO:0005886">
    <property type="term" value="C:plasma membrane"/>
    <property type="evidence" value="ECO:0007669"/>
    <property type="project" value="UniProtKB-ARBA"/>
</dbReference>
<reference evidence="22" key="1">
    <citation type="submission" date="2022-03" db="EMBL/GenBank/DDBJ databases">
        <title>Genomic analyses of argali, domestic sheep and their hybrids provide insights into chromosomal evolution, heterosis and genetic basis of agronomic traits.</title>
        <authorList>
            <person name="Li M."/>
        </authorList>
    </citation>
    <scope>NUCLEOTIDE SEQUENCE</scope>
    <source>
        <strain evidence="22">CAU-MHL-2022a</strain>
        <tissue evidence="22">Skin</tissue>
    </source>
</reference>
<dbReference type="GO" id="GO:0008625">
    <property type="term" value="P:extrinsic apoptotic signaling pathway via death domain receptors"/>
    <property type="evidence" value="ECO:0007669"/>
    <property type="project" value="UniProtKB-ARBA"/>
</dbReference>
<dbReference type="PANTHER" id="PTHR48169">
    <property type="entry name" value="DED DOMAIN-CONTAINING PROTEIN"/>
    <property type="match status" value="1"/>
</dbReference>
<dbReference type="PANTHER" id="PTHR48169:SF7">
    <property type="entry name" value="CASPASE 10"/>
    <property type="match status" value="1"/>
</dbReference>
<feature type="domain" description="Caspase family p20" evidence="21">
    <location>
        <begin position="499"/>
        <end position="631"/>
    </location>
</feature>
<gene>
    <name evidence="22" type="ORF">MG293_004611</name>
</gene>
<evidence type="ECO:0000256" key="10">
    <source>
        <dbReference type="ARBA" id="ARBA00022807"/>
    </source>
</evidence>
<dbReference type="GO" id="GO:0009967">
    <property type="term" value="P:positive regulation of signal transduction"/>
    <property type="evidence" value="ECO:0007669"/>
    <property type="project" value="UniProtKB-ARBA"/>
</dbReference>
<dbReference type="SUPFAM" id="SSF52129">
    <property type="entry name" value="Caspase-like"/>
    <property type="match status" value="1"/>
</dbReference>
<dbReference type="GO" id="GO:0048513">
    <property type="term" value="P:animal organ development"/>
    <property type="evidence" value="ECO:0007669"/>
    <property type="project" value="UniProtKB-ARBA"/>
</dbReference>
<dbReference type="FunFam" id="3.40.50.1460:FF:000008">
    <property type="entry name" value="caspase-8 isoform X1"/>
    <property type="match status" value="1"/>
</dbReference>
<dbReference type="InterPro" id="IPR029030">
    <property type="entry name" value="Caspase-like_dom_sf"/>
</dbReference>
<dbReference type="Gene3D" id="1.10.533.10">
    <property type="entry name" value="Death Domain, Fas"/>
    <property type="match status" value="4"/>
</dbReference>
<dbReference type="GO" id="GO:0097194">
    <property type="term" value="P:execution phase of apoptosis"/>
    <property type="evidence" value="ECO:0007669"/>
    <property type="project" value="UniProtKB-ARBA"/>
</dbReference>
<dbReference type="PROSITE" id="PS01121">
    <property type="entry name" value="CASPASE_HIS"/>
    <property type="match status" value="1"/>
</dbReference>
<evidence type="ECO:0000256" key="9">
    <source>
        <dbReference type="ARBA" id="ARBA00022801"/>
    </source>
</evidence>
<keyword evidence="8" id="KW-0677">Repeat</keyword>
<dbReference type="InterPro" id="IPR001875">
    <property type="entry name" value="DED_dom"/>
</dbReference>
<dbReference type="CDD" id="cd00032">
    <property type="entry name" value="CASc"/>
    <property type="match status" value="1"/>
</dbReference>
<keyword evidence="13" id="KW-0539">Nucleus</keyword>
<accession>A0AAD4YAY4</accession>
<dbReference type="Gene3D" id="3.40.50.1460">
    <property type="match status" value="1"/>
</dbReference>
<dbReference type="SMART" id="SM00115">
    <property type="entry name" value="CASc"/>
    <property type="match status" value="1"/>
</dbReference>
<evidence type="ECO:0000256" key="15">
    <source>
        <dbReference type="ARBA" id="ARBA00066479"/>
    </source>
</evidence>
<dbReference type="GO" id="GO:1900119">
    <property type="term" value="P:positive regulation of execution phase of apoptosis"/>
    <property type="evidence" value="ECO:0007669"/>
    <property type="project" value="UniProtKB-ARBA"/>
</dbReference>
<dbReference type="InterPro" id="IPR033170">
    <property type="entry name" value="Caspase-8_DED1"/>
</dbReference>
<dbReference type="PROSITE" id="PS50207">
    <property type="entry name" value="CASPASE_P10"/>
    <property type="match status" value="1"/>
</dbReference>
<comment type="caution">
    <text evidence="22">The sequence shown here is derived from an EMBL/GenBank/DDBJ whole genome shotgun (WGS) entry which is preliminary data.</text>
</comment>
<evidence type="ECO:0000259" key="20">
    <source>
        <dbReference type="PROSITE" id="PS50207"/>
    </source>
</evidence>
<dbReference type="Pfam" id="PF01335">
    <property type="entry name" value="DED"/>
    <property type="match status" value="4"/>
</dbReference>
<evidence type="ECO:0000313" key="23">
    <source>
        <dbReference type="Proteomes" id="UP001214576"/>
    </source>
</evidence>
<sequence>MASPSQSLNSTLDDNRQVNFREKLLIIDLSLGDRDVECLKFLCRDYITLRKLEKCSRALDIFEYLLQQELLSEGDPFFLAELLYTIEQKILLQHLDYTREQVKCQLQTRRRVSHFRNLLYELSEGISSENLKSMIFLLKESLPNVQMTSRSFLTYLEKQAKIDEDNVTLLENLCQKTVPNLMEKLDKYKRERSQSMVRALGFYFSFDVLREEAREVAAAVKVPGSASVSSPTAKVFPFFQQNVWHIVDVIAFDEGTNHMDLTQCLYKIGEQLGSDDLAALKFLSRDHIPYRKQEPIKDALMLFQRLQEKRMLEESNLSFLKELLFQVNRLDLLLNYLDTSEEEMKRELQIPGRAQISAYRILLFQISEDVNKVELKDFKFFLSQEIAKCKLDDDMTLLDIFVEMEKRTILGENNLDTLKRICEQVNKSLLKKIYDYEELRKDSERIMRLERDPDEFSNDMSQSLPEEGSSEMLAMSDSPGEQGSELQTSDTVYRMTSKPRGYCLIFNNYDFSIAREQVPELHSLKDRNGTHLDAEALDKTFRELHFEIVHYRDQTAKGICEVLKSYQKKDHKTKDCFICCILTHGNKGTIYGSDGQEAPIYELTSYFTGSKCPSLVGKPKIFFIQACQGDKYQRGIAVETDSEQREAYLEADSSPQKRYIPDEADFLLGMATVNNCVSYRSIVKGTWYIQSLCQNLRERCPRGEDILTILTKVNFEVSKKDDKQNMGKQMPQPTFTLRKKLFFPLN</sequence>
<evidence type="ECO:0000256" key="17">
    <source>
        <dbReference type="RuleBase" id="RU003971"/>
    </source>
</evidence>
<dbReference type="PRINTS" id="PR00376">
    <property type="entry name" value="IL1BCENZYME"/>
</dbReference>
<dbReference type="PROSITE" id="PS50208">
    <property type="entry name" value="CASPASE_P20"/>
    <property type="match status" value="1"/>
</dbReference>
<dbReference type="PROSITE" id="PS01122">
    <property type="entry name" value="CASPASE_CYS"/>
    <property type="match status" value="1"/>
</dbReference>
<feature type="domain" description="DED" evidence="19">
    <location>
        <begin position="19"/>
        <end position="97"/>
    </location>
</feature>
<evidence type="ECO:0000256" key="16">
    <source>
        <dbReference type="ARBA" id="ARBA00068172"/>
    </source>
</evidence>
<evidence type="ECO:0000256" key="4">
    <source>
        <dbReference type="ARBA" id="ARBA00022490"/>
    </source>
</evidence>
<dbReference type="GO" id="GO:0001817">
    <property type="term" value="P:regulation of cytokine production"/>
    <property type="evidence" value="ECO:0007669"/>
    <property type="project" value="UniProtKB-ARBA"/>
</dbReference>
<dbReference type="SUPFAM" id="SSF47986">
    <property type="entry name" value="DEATH domain"/>
    <property type="match status" value="4"/>
</dbReference>
<comment type="subcellular location">
    <subcellularLocation>
        <location evidence="2">Cytoplasm</location>
    </subcellularLocation>
    <subcellularLocation>
        <location evidence="1">Nucleus</location>
    </subcellularLocation>
</comment>
<dbReference type="Proteomes" id="UP001214576">
    <property type="component" value="Unassembled WGS sequence"/>
</dbReference>
<evidence type="ECO:0000256" key="6">
    <source>
        <dbReference type="ARBA" id="ARBA00022670"/>
    </source>
</evidence>
<dbReference type="FunFam" id="1.10.533.10:FF:000021">
    <property type="entry name" value="caspase-8 isoform X1"/>
    <property type="match status" value="1"/>
</dbReference>
<dbReference type="Pfam" id="PF00656">
    <property type="entry name" value="Peptidase_C14"/>
    <property type="match status" value="1"/>
</dbReference>
<organism evidence="22 23">
    <name type="scientific">Ovis ammon polii</name>
    <dbReference type="NCBI Taxonomy" id="230172"/>
    <lineage>
        <taxon>Eukaryota</taxon>
        <taxon>Metazoa</taxon>
        <taxon>Chordata</taxon>
        <taxon>Craniata</taxon>
        <taxon>Vertebrata</taxon>
        <taxon>Euteleostomi</taxon>
        <taxon>Mammalia</taxon>
        <taxon>Eutheria</taxon>
        <taxon>Laurasiatheria</taxon>
        <taxon>Artiodactyla</taxon>
        <taxon>Ruminantia</taxon>
        <taxon>Pecora</taxon>
        <taxon>Bovidae</taxon>
        <taxon>Caprinae</taxon>
        <taxon>Ovis</taxon>
    </lineage>
</organism>
<dbReference type="FunFam" id="1.10.533.10:FF:000038">
    <property type="entry name" value="Caspase 10"/>
    <property type="match status" value="1"/>
</dbReference>
<dbReference type="GO" id="GO:0051603">
    <property type="term" value="P:proteolysis involved in protein catabolic process"/>
    <property type="evidence" value="ECO:0007669"/>
    <property type="project" value="UniProtKB-ARBA"/>
</dbReference>